<proteinExistence type="predicted"/>
<evidence type="ECO:0000313" key="3">
    <source>
        <dbReference type="Proteomes" id="UP000177625"/>
    </source>
</evidence>
<evidence type="ECO:0000256" key="1">
    <source>
        <dbReference type="SAM" id="SignalP"/>
    </source>
</evidence>
<dbReference type="Proteomes" id="UP000177625">
    <property type="component" value="Unassembled WGS sequence"/>
</dbReference>
<gene>
    <name evidence="2" type="ORF">RSE6_08765</name>
</gene>
<feature type="signal peptide" evidence="1">
    <location>
        <begin position="1"/>
        <end position="16"/>
    </location>
</feature>
<dbReference type="EMBL" id="FJVC01000322">
    <property type="protein sequence ID" value="CZT48106.1"/>
    <property type="molecule type" value="Genomic_DNA"/>
</dbReference>
<protein>
    <recommendedName>
        <fullName evidence="4">Secreted in xylem 6</fullName>
    </recommendedName>
</protein>
<evidence type="ECO:0008006" key="4">
    <source>
        <dbReference type="Google" id="ProtNLM"/>
    </source>
</evidence>
<accession>A0A1E1MG82</accession>
<keyword evidence="1" id="KW-0732">Signal</keyword>
<organism evidence="2 3">
    <name type="scientific">Rhynchosporium secalis</name>
    <name type="common">Barley scald fungus</name>
    <dbReference type="NCBI Taxonomy" id="38038"/>
    <lineage>
        <taxon>Eukaryota</taxon>
        <taxon>Fungi</taxon>
        <taxon>Dikarya</taxon>
        <taxon>Ascomycota</taxon>
        <taxon>Pezizomycotina</taxon>
        <taxon>Leotiomycetes</taxon>
        <taxon>Helotiales</taxon>
        <taxon>Ploettnerulaceae</taxon>
        <taxon>Rhynchosporium</taxon>
    </lineage>
</organism>
<name>A0A1E1MG82_RHYSE</name>
<keyword evidence="3" id="KW-1185">Reference proteome</keyword>
<reference evidence="3" key="1">
    <citation type="submission" date="2016-03" db="EMBL/GenBank/DDBJ databases">
        <authorList>
            <person name="Guldener U."/>
        </authorList>
    </citation>
    <scope>NUCLEOTIDE SEQUENCE [LARGE SCALE GENOMIC DNA]</scope>
</reference>
<evidence type="ECO:0000313" key="2">
    <source>
        <dbReference type="EMBL" id="CZT48106.1"/>
    </source>
</evidence>
<feature type="chain" id="PRO_5009448296" description="Secreted in xylem 6" evidence="1">
    <location>
        <begin position="17"/>
        <end position="212"/>
    </location>
</feature>
<dbReference type="AlphaFoldDB" id="A0A1E1MG82"/>
<sequence>MKLIFIAAILAASCEAGLLTQRAGAPQQWPNHTLTYVDQTPVDPDTLPNMQCPYPQTYDRSICYKSYVIRSFCQGATRQNREKITDTPCAANEVCVQRLTGNRKPYASCIPIVDLVSWRTGPQPFKQGCTNIDVAAGGSHYVGTILYDANDNQIEVSNINYHGEPGETPEGTASQISVLTSLLFLFKLRTYMQVCVASGGFTNLKAYTWAYN</sequence>